<keyword evidence="1" id="KW-0732">Signal</keyword>
<feature type="domain" description="DUF3347" evidence="2">
    <location>
        <begin position="26"/>
        <end position="103"/>
    </location>
</feature>
<feature type="signal peptide" evidence="1">
    <location>
        <begin position="1"/>
        <end position="19"/>
    </location>
</feature>
<dbReference type="InterPro" id="IPR021782">
    <property type="entry name" value="DUF3347"/>
</dbReference>
<organism evidence="3 4">
    <name type="scientific">Flaviramulus multivorans</name>
    <dbReference type="NCBI Taxonomy" id="1304750"/>
    <lineage>
        <taxon>Bacteria</taxon>
        <taxon>Pseudomonadati</taxon>
        <taxon>Bacteroidota</taxon>
        <taxon>Flavobacteriia</taxon>
        <taxon>Flavobacteriales</taxon>
        <taxon>Flavobacteriaceae</taxon>
        <taxon>Flaviramulus</taxon>
    </lineage>
</organism>
<reference evidence="3 4" key="1">
    <citation type="submission" date="2022-01" db="EMBL/GenBank/DDBJ databases">
        <title>Draft genome sequence of Sabulilitoribacter multivorans KCTC 32326.</title>
        <authorList>
            <person name="Oh J.-S."/>
        </authorList>
    </citation>
    <scope>NUCLEOTIDE SEQUENCE [LARGE SCALE GENOMIC DNA]</scope>
    <source>
        <strain evidence="3 4">M-M16</strain>
    </source>
</reference>
<evidence type="ECO:0000313" key="4">
    <source>
        <dbReference type="Proteomes" id="UP001200022"/>
    </source>
</evidence>
<feature type="chain" id="PRO_5046468337" evidence="1">
    <location>
        <begin position="20"/>
        <end position="148"/>
    </location>
</feature>
<dbReference type="RefSeq" id="WP_237229339.1">
    <property type="nucleotide sequence ID" value="NZ_JAKKDV010000001.1"/>
</dbReference>
<gene>
    <name evidence="3" type="ORF">L3X39_00120</name>
</gene>
<evidence type="ECO:0000259" key="2">
    <source>
        <dbReference type="Pfam" id="PF11827"/>
    </source>
</evidence>
<comment type="caution">
    <text evidence="3">The sequence shown here is derived from an EMBL/GenBank/DDBJ whole genome shotgun (WGS) entry which is preliminary data.</text>
</comment>
<keyword evidence="4" id="KW-1185">Reference proteome</keyword>
<protein>
    <submittedName>
        <fullName evidence="3">DUF3347 domain-containing protein</fullName>
    </submittedName>
</protein>
<evidence type="ECO:0000313" key="3">
    <source>
        <dbReference type="EMBL" id="MCF7559025.1"/>
    </source>
</evidence>
<evidence type="ECO:0000256" key="1">
    <source>
        <dbReference type="SAM" id="SignalP"/>
    </source>
</evidence>
<accession>A0ABS9IF69</accession>
<name>A0ABS9IF69_9FLAO</name>
<proteinExistence type="predicted"/>
<dbReference type="Proteomes" id="UP001200022">
    <property type="component" value="Unassembled WGS sequence"/>
</dbReference>
<dbReference type="EMBL" id="JAKKDV010000001">
    <property type="protein sequence ID" value="MCF7559025.1"/>
    <property type="molecule type" value="Genomic_DNA"/>
</dbReference>
<dbReference type="Pfam" id="PF11827">
    <property type="entry name" value="DUF3347"/>
    <property type="match status" value="1"/>
</dbReference>
<sequence>MKTKVIVVFMFMLIGHVFAQKNTQSILRSYIKLKDAFVKSDSGQISNTAIEFTKVIETESDFTDKKSLLEAVEKITRTKDIEKQREAFSVLSKIFWTIIKVADHIKETIYYQYCPMKKAYWLSTDSVIKNPYYGSKMLSCGSVSERKN</sequence>